<proteinExistence type="predicted"/>
<dbReference type="RefSeq" id="XP_025591202.1">
    <property type="nucleotide sequence ID" value="XM_025732258.2"/>
</dbReference>
<evidence type="ECO:0000313" key="3">
    <source>
        <dbReference type="Proteomes" id="UP000245910"/>
    </source>
</evidence>
<reference evidence="3" key="1">
    <citation type="submission" date="2014-10" db="EMBL/GenBank/DDBJ databases">
        <authorList>
            <person name="King R."/>
        </authorList>
    </citation>
    <scope>NUCLEOTIDE SEQUENCE [LARGE SCALE GENOMIC DNA]</scope>
    <source>
        <strain evidence="3">A3/5</strain>
    </source>
</reference>
<feature type="domain" description="DUF7580" evidence="1">
    <location>
        <begin position="193"/>
        <end position="577"/>
    </location>
</feature>
<sequence>MSGFEVAGIVLGSLPLVVTALEAYCKFMREWGKVPSELKSLNRQLNTERAKYYNVCALLISDVVPQRDIEPMLASPFGPLWRVSETNDMIQQRLWDAYSPFEETIVEIQEALNAIMSRLRVQISEDGQVEWVNKSRMTREFRKLLYRVHRDEYKDDIATISKGISDLESLTKLSIRLEPSRKKQSRGKLFKILRDLSTSIYRALCSSILCTDPHDISLELSPRLIEIGRDFGDEKVLKDAQFKIAISFEMVEGSITKRFWDEVNIKTIILAATKRSWPFLSQTQAKRVKTVPSGTGQKLPTTNSTRPIHNIKSAMTPLSCLTTDAASVKTCNGGTQSLSKQPLNLCTVLRDARQSRPVCYGQLIDTECAGRHFRIYPLGTTVNSDGWSIVTLSDILEGKRGLKPLISLAEKVRLALAIASSVLQLSKTPWLPEALTRRNVHFFRRDETFSYNYPFLLQSFPASPLPLPNTTTTSRYPSLNNPTLFALGILLLEIILGQSFEQLRPLDEKPIYGDYDGVIRNSIAAHKLLERVALINTAYQAVVQRCIDCTETRGLDEDGFRQEVYNDVVLELEAILESTKLGT</sequence>
<dbReference type="KEGG" id="fvn:FVRRES_03999"/>
<dbReference type="PANTHER" id="PTHR35186">
    <property type="entry name" value="ANK_REP_REGION DOMAIN-CONTAINING PROTEIN"/>
    <property type="match status" value="1"/>
</dbReference>
<dbReference type="PANTHER" id="PTHR35186:SF4">
    <property type="entry name" value="PRION-INHIBITION AND PROPAGATION HELO DOMAIN-CONTAINING PROTEIN"/>
    <property type="match status" value="1"/>
</dbReference>
<dbReference type="Proteomes" id="UP000245910">
    <property type="component" value="Chromosome I"/>
</dbReference>
<keyword evidence="3" id="KW-1185">Reference proteome</keyword>
<protein>
    <recommendedName>
        <fullName evidence="1">DUF7580 domain-containing protein</fullName>
    </recommendedName>
</protein>
<evidence type="ECO:0000313" key="2">
    <source>
        <dbReference type="EMBL" id="CEI67487.1"/>
    </source>
</evidence>
<name>A0A2L2TQZ5_9HYPO</name>
<organism evidence="2 3">
    <name type="scientific">Fusarium venenatum</name>
    <dbReference type="NCBI Taxonomy" id="56646"/>
    <lineage>
        <taxon>Eukaryota</taxon>
        <taxon>Fungi</taxon>
        <taxon>Dikarya</taxon>
        <taxon>Ascomycota</taxon>
        <taxon>Pezizomycotina</taxon>
        <taxon>Sordariomycetes</taxon>
        <taxon>Hypocreomycetidae</taxon>
        <taxon>Hypocreales</taxon>
        <taxon>Nectriaceae</taxon>
        <taxon>Fusarium</taxon>
    </lineage>
</organism>
<evidence type="ECO:0000259" key="1">
    <source>
        <dbReference type="Pfam" id="PF24476"/>
    </source>
</evidence>
<dbReference type="AlphaFoldDB" id="A0A2L2TQZ5"/>
<dbReference type="OrthoDB" id="3565018at2759"/>
<dbReference type="InterPro" id="IPR056002">
    <property type="entry name" value="DUF7580"/>
</dbReference>
<dbReference type="STRING" id="56646.A0A2L2TQZ5"/>
<dbReference type="GeneID" id="37255638"/>
<dbReference type="EMBL" id="LN649229">
    <property type="protein sequence ID" value="CEI67487.1"/>
    <property type="molecule type" value="Genomic_DNA"/>
</dbReference>
<dbReference type="Pfam" id="PF24476">
    <property type="entry name" value="DUF7580"/>
    <property type="match status" value="1"/>
</dbReference>
<accession>A0A2L2TQZ5</accession>